<comment type="caution">
    <text evidence="1">The sequence shown here is derived from an EMBL/GenBank/DDBJ whole genome shotgun (WGS) entry which is preliminary data.</text>
</comment>
<keyword evidence="2" id="KW-1185">Reference proteome</keyword>
<dbReference type="Proteomes" id="UP001230207">
    <property type="component" value="Unassembled WGS sequence"/>
</dbReference>
<organism evidence="1 2">
    <name type="scientific">Pararhizobium capsulatum DSM 1112</name>
    <dbReference type="NCBI Taxonomy" id="1121113"/>
    <lineage>
        <taxon>Bacteria</taxon>
        <taxon>Pseudomonadati</taxon>
        <taxon>Pseudomonadota</taxon>
        <taxon>Alphaproteobacteria</taxon>
        <taxon>Hyphomicrobiales</taxon>
        <taxon>Rhizobiaceae</taxon>
        <taxon>Rhizobium/Agrobacterium group</taxon>
        <taxon>Pararhizobium</taxon>
    </lineage>
</organism>
<accession>A0ABU0BPU7</accession>
<name>A0ABU0BPU7_9HYPH</name>
<evidence type="ECO:0008006" key="3">
    <source>
        <dbReference type="Google" id="ProtNLM"/>
    </source>
</evidence>
<reference evidence="1 2" key="1">
    <citation type="submission" date="2023-07" db="EMBL/GenBank/DDBJ databases">
        <title>Genomic Encyclopedia of Type Strains, Phase IV (KMG-IV): sequencing the most valuable type-strain genomes for metagenomic binning, comparative biology and taxonomic classification.</title>
        <authorList>
            <person name="Goeker M."/>
        </authorList>
    </citation>
    <scope>NUCLEOTIDE SEQUENCE [LARGE SCALE GENOMIC DNA]</scope>
    <source>
        <strain evidence="1 2">DSM 1112</strain>
    </source>
</reference>
<evidence type="ECO:0000313" key="1">
    <source>
        <dbReference type="EMBL" id="MDQ0319701.1"/>
    </source>
</evidence>
<proteinExistence type="predicted"/>
<dbReference type="EMBL" id="JAUSVF010000001">
    <property type="protein sequence ID" value="MDQ0319701.1"/>
    <property type="molecule type" value="Genomic_DNA"/>
</dbReference>
<dbReference type="RefSeq" id="WP_307228808.1">
    <property type="nucleotide sequence ID" value="NZ_JAUSVF010000001.1"/>
</dbReference>
<evidence type="ECO:0000313" key="2">
    <source>
        <dbReference type="Proteomes" id="UP001230207"/>
    </source>
</evidence>
<gene>
    <name evidence="1" type="ORF">QO002_001839</name>
</gene>
<protein>
    <recommendedName>
        <fullName evidence="3">PilZ domain-containing protein</fullName>
    </recommendedName>
</protein>
<sequence>MQQQSTMYAVVRSKLYEERFERFRVGQAGTLVAVRPGLAGVSTRICRMLEISRGGACFAVNTTIGLPLHYYLSIVGAKKKIGCAEIFRKDNRVEVHFIKPIEEAFLHEIVRHEFFTGQNPKKH</sequence>